<protein>
    <submittedName>
        <fullName evidence="2">Attractin-like</fullName>
    </submittedName>
</protein>
<keyword evidence="3" id="KW-1185">Reference proteome</keyword>
<organism evidence="2 3">
    <name type="scientific">Crotalus adamanteus</name>
    <name type="common">Eastern diamondback rattlesnake</name>
    <dbReference type="NCBI Taxonomy" id="8729"/>
    <lineage>
        <taxon>Eukaryota</taxon>
        <taxon>Metazoa</taxon>
        <taxon>Chordata</taxon>
        <taxon>Craniata</taxon>
        <taxon>Vertebrata</taxon>
        <taxon>Euteleostomi</taxon>
        <taxon>Lepidosauria</taxon>
        <taxon>Squamata</taxon>
        <taxon>Bifurcata</taxon>
        <taxon>Unidentata</taxon>
        <taxon>Episquamata</taxon>
        <taxon>Toxicofera</taxon>
        <taxon>Serpentes</taxon>
        <taxon>Colubroidea</taxon>
        <taxon>Viperidae</taxon>
        <taxon>Crotalinae</taxon>
        <taxon>Crotalus</taxon>
    </lineage>
</organism>
<feature type="region of interest" description="Disordered" evidence="1">
    <location>
        <begin position="130"/>
        <end position="168"/>
    </location>
</feature>
<gene>
    <name evidence="2" type="ORF">NXF25_013540</name>
</gene>
<accession>A0AAW1BA47</accession>
<dbReference type="EMBL" id="JAOTOJ010000007">
    <property type="protein sequence ID" value="KAK9398571.1"/>
    <property type="molecule type" value="Genomic_DNA"/>
</dbReference>
<evidence type="ECO:0000256" key="1">
    <source>
        <dbReference type="SAM" id="MobiDB-lite"/>
    </source>
</evidence>
<dbReference type="AlphaFoldDB" id="A0AAW1BA47"/>
<dbReference type="Proteomes" id="UP001474421">
    <property type="component" value="Unassembled WGS sequence"/>
</dbReference>
<evidence type="ECO:0000313" key="2">
    <source>
        <dbReference type="EMBL" id="KAK9398571.1"/>
    </source>
</evidence>
<name>A0AAW1BA47_CROAD</name>
<proteinExistence type="predicted"/>
<sequence>MVPKPITLEPCFGNKAAVLSVFVRLPRGLGGIPPPGQSGLAVASALVDISQQMPITYKDKSGVAMGAEGGLKTLENTQRFLLRSALPRLTPFSTCSILDQPIPLTLDSSHVFPVAPPSLVLDLPRHVLQQTSPPPTKVGLSLEDASEDRSTEPKHSPPRAASKSEAESTVSNCSAVANLYGLEHFVGKIVAQSISIGNEKAAGKMSGG</sequence>
<comment type="caution">
    <text evidence="2">The sequence shown here is derived from an EMBL/GenBank/DDBJ whole genome shotgun (WGS) entry which is preliminary data.</text>
</comment>
<evidence type="ECO:0000313" key="3">
    <source>
        <dbReference type="Proteomes" id="UP001474421"/>
    </source>
</evidence>
<reference evidence="2 3" key="1">
    <citation type="journal article" date="2024" name="Proc. Natl. Acad. Sci. U.S.A.">
        <title>The genetic regulatory architecture and epigenomic basis for age-related changes in rattlesnake venom.</title>
        <authorList>
            <person name="Hogan M.P."/>
            <person name="Holding M.L."/>
            <person name="Nystrom G.S."/>
            <person name="Colston T.J."/>
            <person name="Bartlett D.A."/>
            <person name="Mason A.J."/>
            <person name="Ellsworth S.A."/>
            <person name="Rautsaw R.M."/>
            <person name="Lawrence K.C."/>
            <person name="Strickland J.L."/>
            <person name="He B."/>
            <person name="Fraser P."/>
            <person name="Margres M.J."/>
            <person name="Gilbert D.M."/>
            <person name="Gibbs H.L."/>
            <person name="Parkinson C.L."/>
            <person name="Rokyta D.R."/>
        </authorList>
    </citation>
    <scope>NUCLEOTIDE SEQUENCE [LARGE SCALE GENOMIC DNA]</scope>
    <source>
        <strain evidence="2">DRR0105</strain>
    </source>
</reference>